<keyword evidence="1 6" id="KW-0812">Transmembrane</keyword>
<evidence type="ECO:0000313" key="8">
    <source>
        <dbReference type="Proteomes" id="UP001146120"/>
    </source>
</evidence>
<gene>
    <name evidence="7" type="ORF">N0F65_007236</name>
</gene>
<dbReference type="EMBL" id="DAKRPA010000032">
    <property type="protein sequence ID" value="DBA02417.1"/>
    <property type="molecule type" value="Genomic_DNA"/>
</dbReference>
<evidence type="ECO:0000313" key="7">
    <source>
        <dbReference type="EMBL" id="DBA02417.1"/>
    </source>
</evidence>
<organism evidence="7 8">
    <name type="scientific">Lagenidium giganteum</name>
    <dbReference type="NCBI Taxonomy" id="4803"/>
    <lineage>
        <taxon>Eukaryota</taxon>
        <taxon>Sar</taxon>
        <taxon>Stramenopiles</taxon>
        <taxon>Oomycota</taxon>
        <taxon>Peronosporomycetes</taxon>
        <taxon>Pythiales</taxon>
        <taxon>Pythiaceae</taxon>
    </lineage>
</organism>
<dbReference type="GO" id="GO:0070072">
    <property type="term" value="P:vacuolar proton-transporting V-type ATPase complex assembly"/>
    <property type="evidence" value="ECO:0007669"/>
    <property type="project" value="InterPro"/>
</dbReference>
<evidence type="ECO:0008006" key="9">
    <source>
        <dbReference type="Google" id="ProtNLM"/>
    </source>
</evidence>
<sequence>MQARAARNQEHNRYVWRKLAGFTFLMFVLPLSTFFGVKKLMGPGRLVRFLNKLDMCMILCAFSGLSAVLIVNIIIGLYVLSAWTEADEQRETVPAVGRFKSKQQ</sequence>
<dbReference type="InterPro" id="IPR019013">
    <property type="entry name" value="Vma21"/>
</dbReference>
<evidence type="ECO:0000256" key="4">
    <source>
        <dbReference type="ARBA" id="ARBA00023136"/>
    </source>
</evidence>
<protein>
    <recommendedName>
        <fullName evidence="9">Vacuolar ATPase assembly integral membrane protein VMA21 homolog</fullName>
    </recommendedName>
</protein>
<dbReference type="PANTHER" id="PTHR31792:SF3">
    <property type="entry name" value="VACUOLAR ATPASE ASSEMBLY INTEGRAL MEMBRANE PROTEIN VMA21"/>
    <property type="match status" value="1"/>
</dbReference>
<comment type="caution">
    <text evidence="7">The sequence shown here is derived from an EMBL/GenBank/DDBJ whole genome shotgun (WGS) entry which is preliminary data.</text>
</comment>
<keyword evidence="8" id="KW-1185">Reference proteome</keyword>
<evidence type="ECO:0000256" key="2">
    <source>
        <dbReference type="ARBA" id="ARBA00022824"/>
    </source>
</evidence>
<keyword evidence="4 6" id="KW-0472">Membrane</keyword>
<evidence type="ECO:0000256" key="3">
    <source>
        <dbReference type="ARBA" id="ARBA00022989"/>
    </source>
</evidence>
<dbReference type="Pfam" id="PF09446">
    <property type="entry name" value="VMA21"/>
    <property type="match status" value="1"/>
</dbReference>
<dbReference type="AlphaFoldDB" id="A0AAV2Z9W2"/>
<feature type="transmembrane region" description="Helical" evidence="6">
    <location>
        <begin position="58"/>
        <end position="80"/>
    </location>
</feature>
<evidence type="ECO:0000256" key="1">
    <source>
        <dbReference type="ARBA" id="ARBA00022692"/>
    </source>
</evidence>
<dbReference type="GO" id="GO:0031410">
    <property type="term" value="C:cytoplasmic vesicle"/>
    <property type="evidence" value="ECO:0007669"/>
    <property type="project" value="UniProtKB-KW"/>
</dbReference>
<name>A0AAV2Z9W2_9STRA</name>
<dbReference type="PANTHER" id="PTHR31792">
    <property type="entry name" value="VACUOLAR ATPASE ASSEMBLY INTEGRAL MEMBRANE PROTEIN VMA21"/>
    <property type="match status" value="1"/>
</dbReference>
<evidence type="ECO:0000256" key="6">
    <source>
        <dbReference type="SAM" id="Phobius"/>
    </source>
</evidence>
<keyword evidence="2" id="KW-0256">Endoplasmic reticulum</keyword>
<evidence type="ECO:0000256" key="5">
    <source>
        <dbReference type="ARBA" id="ARBA00023329"/>
    </source>
</evidence>
<proteinExistence type="predicted"/>
<keyword evidence="3 6" id="KW-1133">Transmembrane helix</keyword>
<reference evidence="7" key="1">
    <citation type="submission" date="2022-11" db="EMBL/GenBank/DDBJ databases">
        <authorList>
            <person name="Morgan W.R."/>
            <person name="Tartar A."/>
        </authorList>
    </citation>
    <scope>NUCLEOTIDE SEQUENCE</scope>
    <source>
        <strain evidence="7">ARSEF 373</strain>
    </source>
</reference>
<dbReference type="Proteomes" id="UP001146120">
    <property type="component" value="Unassembled WGS sequence"/>
</dbReference>
<feature type="transmembrane region" description="Helical" evidence="6">
    <location>
        <begin position="19"/>
        <end position="37"/>
    </location>
</feature>
<dbReference type="GO" id="GO:0005789">
    <property type="term" value="C:endoplasmic reticulum membrane"/>
    <property type="evidence" value="ECO:0007669"/>
    <property type="project" value="TreeGrafter"/>
</dbReference>
<reference evidence="7" key="2">
    <citation type="journal article" date="2023" name="Microbiol Resour">
        <title>Decontamination and Annotation of the Draft Genome Sequence of the Oomycete Lagenidium giganteum ARSEF 373.</title>
        <authorList>
            <person name="Morgan W.R."/>
            <person name="Tartar A."/>
        </authorList>
    </citation>
    <scope>NUCLEOTIDE SEQUENCE</scope>
    <source>
        <strain evidence="7">ARSEF 373</strain>
    </source>
</reference>
<keyword evidence="5" id="KW-0968">Cytoplasmic vesicle</keyword>
<accession>A0AAV2Z9W2</accession>